<evidence type="ECO:0000256" key="2">
    <source>
        <dbReference type="ARBA" id="ARBA00022840"/>
    </source>
</evidence>
<keyword evidence="4" id="KW-0238">DNA-binding</keyword>
<dbReference type="OrthoDB" id="9804019at2"/>
<evidence type="ECO:0000256" key="5">
    <source>
        <dbReference type="ARBA" id="ARBA00023163"/>
    </source>
</evidence>
<dbReference type="Proteomes" id="UP000252707">
    <property type="component" value="Unassembled WGS sequence"/>
</dbReference>
<name>A0A369CFJ9_9GAMM</name>
<evidence type="ECO:0000259" key="8">
    <source>
        <dbReference type="PROSITE" id="PS50110"/>
    </source>
</evidence>
<dbReference type="PROSITE" id="PS00676">
    <property type="entry name" value="SIGMA54_INTERACT_2"/>
    <property type="match status" value="1"/>
</dbReference>
<dbReference type="InterPro" id="IPR025944">
    <property type="entry name" value="Sigma_54_int_dom_CS"/>
</dbReference>
<dbReference type="Gene3D" id="3.40.50.2300">
    <property type="match status" value="1"/>
</dbReference>
<dbReference type="PROSITE" id="PS00688">
    <property type="entry name" value="SIGMA54_INTERACT_3"/>
    <property type="match status" value="1"/>
</dbReference>
<dbReference type="Pfam" id="PF00158">
    <property type="entry name" value="Sigma54_activat"/>
    <property type="match status" value="1"/>
</dbReference>
<dbReference type="Pfam" id="PF00072">
    <property type="entry name" value="Response_reg"/>
    <property type="match status" value="1"/>
</dbReference>
<accession>A0A369CFJ9</accession>
<keyword evidence="2" id="KW-0067">ATP-binding</keyword>
<dbReference type="InterPro" id="IPR027417">
    <property type="entry name" value="P-loop_NTPase"/>
</dbReference>
<dbReference type="GO" id="GO:0000160">
    <property type="term" value="P:phosphorelay signal transduction system"/>
    <property type="evidence" value="ECO:0007669"/>
    <property type="project" value="InterPro"/>
</dbReference>
<dbReference type="InterPro" id="IPR058031">
    <property type="entry name" value="AAA_lid_NorR"/>
</dbReference>
<proteinExistence type="predicted"/>
<evidence type="ECO:0000256" key="6">
    <source>
        <dbReference type="PROSITE-ProRule" id="PRU00169"/>
    </source>
</evidence>
<dbReference type="PRINTS" id="PR01590">
    <property type="entry name" value="HTHFIS"/>
</dbReference>
<dbReference type="GO" id="GO:0043565">
    <property type="term" value="F:sequence-specific DNA binding"/>
    <property type="evidence" value="ECO:0007669"/>
    <property type="project" value="InterPro"/>
</dbReference>
<dbReference type="Gene3D" id="1.10.8.60">
    <property type="match status" value="1"/>
</dbReference>
<keyword evidence="10" id="KW-1185">Reference proteome</keyword>
<dbReference type="PROSITE" id="PS00675">
    <property type="entry name" value="SIGMA54_INTERACT_1"/>
    <property type="match status" value="1"/>
</dbReference>
<dbReference type="Gene3D" id="3.40.50.300">
    <property type="entry name" value="P-loop containing nucleotide triphosphate hydrolases"/>
    <property type="match status" value="1"/>
</dbReference>
<dbReference type="InterPro" id="IPR009057">
    <property type="entry name" value="Homeodomain-like_sf"/>
</dbReference>
<evidence type="ECO:0000256" key="1">
    <source>
        <dbReference type="ARBA" id="ARBA00022741"/>
    </source>
</evidence>
<dbReference type="InterPro" id="IPR001789">
    <property type="entry name" value="Sig_transdc_resp-reg_receiver"/>
</dbReference>
<organism evidence="9 10">
    <name type="scientific">Thioalbus denitrificans</name>
    <dbReference type="NCBI Taxonomy" id="547122"/>
    <lineage>
        <taxon>Bacteria</taxon>
        <taxon>Pseudomonadati</taxon>
        <taxon>Pseudomonadota</taxon>
        <taxon>Gammaproteobacteria</taxon>
        <taxon>Chromatiales</taxon>
        <taxon>Ectothiorhodospiraceae</taxon>
        <taxon>Thioalbus</taxon>
    </lineage>
</organism>
<dbReference type="AlphaFoldDB" id="A0A369CFJ9"/>
<dbReference type="PROSITE" id="PS50110">
    <property type="entry name" value="RESPONSE_REGULATORY"/>
    <property type="match status" value="1"/>
</dbReference>
<feature type="domain" description="Response regulatory" evidence="8">
    <location>
        <begin position="6"/>
        <end position="120"/>
    </location>
</feature>
<dbReference type="InterPro" id="IPR011006">
    <property type="entry name" value="CheY-like_superfamily"/>
</dbReference>
<dbReference type="EMBL" id="QPJY01000001">
    <property type="protein sequence ID" value="RCX32842.1"/>
    <property type="molecule type" value="Genomic_DNA"/>
</dbReference>
<dbReference type="InterPro" id="IPR003593">
    <property type="entry name" value="AAA+_ATPase"/>
</dbReference>
<dbReference type="Pfam" id="PF25601">
    <property type="entry name" value="AAA_lid_14"/>
    <property type="match status" value="1"/>
</dbReference>
<dbReference type="SUPFAM" id="SSF52172">
    <property type="entry name" value="CheY-like"/>
    <property type="match status" value="1"/>
</dbReference>
<keyword evidence="5" id="KW-0804">Transcription</keyword>
<gene>
    <name evidence="9" type="ORF">DFQ59_101140</name>
</gene>
<dbReference type="GO" id="GO:0005524">
    <property type="term" value="F:ATP binding"/>
    <property type="evidence" value="ECO:0007669"/>
    <property type="project" value="UniProtKB-KW"/>
</dbReference>
<evidence type="ECO:0000256" key="4">
    <source>
        <dbReference type="ARBA" id="ARBA00023125"/>
    </source>
</evidence>
<dbReference type="GO" id="GO:0006355">
    <property type="term" value="P:regulation of DNA-templated transcription"/>
    <property type="evidence" value="ECO:0007669"/>
    <property type="project" value="InterPro"/>
</dbReference>
<reference evidence="9 10" key="1">
    <citation type="submission" date="2018-07" db="EMBL/GenBank/DDBJ databases">
        <title>Genomic Encyclopedia of Type Strains, Phase IV (KMG-IV): sequencing the most valuable type-strain genomes for metagenomic binning, comparative biology and taxonomic classification.</title>
        <authorList>
            <person name="Goeker M."/>
        </authorList>
    </citation>
    <scope>NUCLEOTIDE SEQUENCE [LARGE SCALE GENOMIC DNA]</scope>
    <source>
        <strain evidence="9 10">DSM 26407</strain>
    </source>
</reference>
<dbReference type="SMART" id="SM00382">
    <property type="entry name" value="AAA"/>
    <property type="match status" value="1"/>
</dbReference>
<comment type="caution">
    <text evidence="9">The sequence shown here is derived from an EMBL/GenBank/DDBJ whole genome shotgun (WGS) entry which is preliminary data.</text>
</comment>
<dbReference type="CDD" id="cd17596">
    <property type="entry name" value="REC_HupR"/>
    <property type="match status" value="1"/>
</dbReference>
<keyword evidence="3" id="KW-0805">Transcription regulation</keyword>
<evidence type="ECO:0000259" key="7">
    <source>
        <dbReference type="PROSITE" id="PS50045"/>
    </source>
</evidence>
<keyword evidence="1" id="KW-0547">Nucleotide-binding</keyword>
<dbReference type="Gene3D" id="1.10.10.60">
    <property type="entry name" value="Homeodomain-like"/>
    <property type="match status" value="1"/>
</dbReference>
<feature type="modified residue" description="4-aspartylphosphate" evidence="6">
    <location>
        <position position="54"/>
    </location>
</feature>
<keyword evidence="6" id="KW-0597">Phosphoprotein</keyword>
<dbReference type="SUPFAM" id="SSF52540">
    <property type="entry name" value="P-loop containing nucleoside triphosphate hydrolases"/>
    <property type="match status" value="1"/>
</dbReference>
<dbReference type="SUPFAM" id="SSF46689">
    <property type="entry name" value="Homeodomain-like"/>
    <property type="match status" value="1"/>
</dbReference>
<evidence type="ECO:0000313" key="10">
    <source>
        <dbReference type="Proteomes" id="UP000252707"/>
    </source>
</evidence>
<dbReference type="InterPro" id="IPR025662">
    <property type="entry name" value="Sigma_54_int_dom_ATP-bd_1"/>
</dbReference>
<dbReference type="InterPro" id="IPR002197">
    <property type="entry name" value="HTH_Fis"/>
</dbReference>
<dbReference type="SMART" id="SM00448">
    <property type="entry name" value="REC"/>
    <property type="match status" value="1"/>
</dbReference>
<dbReference type="CDD" id="cd00009">
    <property type="entry name" value="AAA"/>
    <property type="match status" value="1"/>
</dbReference>
<dbReference type="RefSeq" id="WP_114277746.1">
    <property type="nucleotide sequence ID" value="NZ_QPJY01000001.1"/>
</dbReference>
<dbReference type="PANTHER" id="PTHR32071:SF117">
    <property type="entry name" value="PTS-DEPENDENT DIHYDROXYACETONE KINASE OPERON REGULATORY PROTEIN-RELATED"/>
    <property type="match status" value="1"/>
</dbReference>
<sequence length="496" mass="55752">MGEKATILALDDEPRSLETLGRILEDDFNVLTATTTGEAEAILAREWVQVILCDQRMPGMTGVEFLKRVRALWPDVVRIILSGYTEPSDIIQGINEAGIYQYLTKPWHPDQLILTINNAVRLFHLQRQSDLLALEMKVATSTLETRTSKRREALKRTFRYDSLVRTADSPLNATVDQVQRVAPFDISVLITGESGSGKELIARALHYNSLRADGPFVAENCGALPDQLLESELFGHKRGAFTGAVEDRVGLFEQADGGTVFLDEIGDISPAFQVKLLRVLQEGEIRPLGSNQRRRVDIRVIAATNRDLETEVRAGRYRDDLYYRLATTSIRVPPLRERRMDIPTLARALLEQAIEQHGKRVRGFTDEALECMQAYHWPGNVRELQNEVQCMLVMGSRDLLGAELLSPRILQAIPGDEGWDEPEPGLEPGAGTLKERLDSLEARILREALIRNRWNKSKTARELGLSRVGLRSKLERHGLEKIQPLKTRRRAGGNGD</sequence>
<feature type="domain" description="Sigma-54 factor interaction" evidence="7">
    <location>
        <begin position="164"/>
        <end position="393"/>
    </location>
</feature>
<protein>
    <submittedName>
        <fullName evidence="9">Two-component system response regulator HupR/HoxA</fullName>
    </submittedName>
</protein>
<dbReference type="PROSITE" id="PS50045">
    <property type="entry name" value="SIGMA54_INTERACT_4"/>
    <property type="match status" value="1"/>
</dbReference>
<evidence type="ECO:0000313" key="9">
    <source>
        <dbReference type="EMBL" id="RCX32842.1"/>
    </source>
</evidence>
<dbReference type="FunFam" id="3.40.50.300:FF:000006">
    <property type="entry name" value="DNA-binding transcriptional regulator NtrC"/>
    <property type="match status" value="1"/>
</dbReference>
<dbReference type="Pfam" id="PF02954">
    <property type="entry name" value="HTH_8"/>
    <property type="match status" value="1"/>
</dbReference>
<dbReference type="PANTHER" id="PTHR32071">
    <property type="entry name" value="TRANSCRIPTIONAL REGULATORY PROTEIN"/>
    <property type="match status" value="1"/>
</dbReference>
<dbReference type="InterPro" id="IPR002078">
    <property type="entry name" value="Sigma_54_int"/>
</dbReference>
<dbReference type="InterPro" id="IPR025943">
    <property type="entry name" value="Sigma_54_int_dom_ATP-bd_2"/>
</dbReference>
<evidence type="ECO:0000256" key="3">
    <source>
        <dbReference type="ARBA" id="ARBA00023015"/>
    </source>
</evidence>